<evidence type="ECO:0000313" key="2">
    <source>
        <dbReference type="Proteomes" id="UP001501153"/>
    </source>
</evidence>
<gene>
    <name evidence="1" type="ORF">GCM10023185_14620</name>
</gene>
<sequence>MKGAIINLDDYRVLTGKIIGCAMQVHRVLGSGFQEVIYQRALAIELEQCGISAQRELEMPISYRQHEIGSRRVDFLINETVLLELKALSGLNETHYAQIINYLEAYRLPIGLLINFGAPALEFKRFVKTLKLFRK</sequence>
<evidence type="ECO:0000313" key="1">
    <source>
        <dbReference type="EMBL" id="GAA4353720.1"/>
    </source>
</evidence>
<dbReference type="RefSeq" id="WP_345235299.1">
    <property type="nucleotide sequence ID" value="NZ_BAABGZ010000014.1"/>
</dbReference>
<keyword evidence="2" id="KW-1185">Reference proteome</keyword>
<protein>
    <submittedName>
        <fullName evidence="1">GxxExxY protein</fullName>
    </submittedName>
</protein>
<proteinExistence type="predicted"/>
<dbReference type="Pfam" id="PF13366">
    <property type="entry name" value="PDDEXK_3"/>
    <property type="match status" value="1"/>
</dbReference>
<dbReference type="Proteomes" id="UP001501153">
    <property type="component" value="Unassembled WGS sequence"/>
</dbReference>
<name>A0ABP8I8N9_9BACT</name>
<organism evidence="1 2">
    <name type="scientific">Hymenobacter saemangeumensis</name>
    <dbReference type="NCBI Taxonomy" id="1084522"/>
    <lineage>
        <taxon>Bacteria</taxon>
        <taxon>Pseudomonadati</taxon>
        <taxon>Bacteroidota</taxon>
        <taxon>Cytophagia</taxon>
        <taxon>Cytophagales</taxon>
        <taxon>Hymenobacteraceae</taxon>
        <taxon>Hymenobacter</taxon>
    </lineage>
</organism>
<dbReference type="NCBIfam" id="TIGR04256">
    <property type="entry name" value="GxxExxY"/>
    <property type="match status" value="1"/>
</dbReference>
<dbReference type="InterPro" id="IPR026350">
    <property type="entry name" value="GxxExxY"/>
</dbReference>
<comment type="caution">
    <text evidence="1">The sequence shown here is derived from an EMBL/GenBank/DDBJ whole genome shotgun (WGS) entry which is preliminary data.</text>
</comment>
<dbReference type="EMBL" id="BAABGZ010000014">
    <property type="protein sequence ID" value="GAA4353720.1"/>
    <property type="molecule type" value="Genomic_DNA"/>
</dbReference>
<accession>A0ABP8I8N9</accession>
<reference evidence="2" key="1">
    <citation type="journal article" date="2019" name="Int. J. Syst. Evol. Microbiol.">
        <title>The Global Catalogue of Microorganisms (GCM) 10K type strain sequencing project: providing services to taxonomists for standard genome sequencing and annotation.</title>
        <authorList>
            <consortium name="The Broad Institute Genomics Platform"/>
            <consortium name="The Broad Institute Genome Sequencing Center for Infectious Disease"/>
            <person name="Wu L."/>
            <person name="Ma J."/>
        </authorList>
    </citation>
    <scope>NUCLEOTIDE SEQUENCE [LARGE SCALE GENOMIC DNA]</scope>
    <source>
        <strain evidence="2">JCM 17923</strain>
    </source>
</reference>